<reference evidence="7 8" key="1">
    <citation type="submission" date="2016-06" db="EMBL/GenBank/DDBJ databases">
        <authorList>
            <person name="Kjaerup R.B."/>
            <person name="Dalgaard T.S."/>
            <person name="Juul-Madsen H.R."/>
        </authorList>
    </citation>
    <scope>NUCLEOTIDE SEQUENCE [LARGE SCALE GENOMIC DNA]</scope>
    <source>
        <strain evidence="7 8">Pb300</strain>
    </source>
</reference>
<dbReference type="InterPro" id="IPR001810">
    <property type="entry name" value="F-box_dom"/>
</dbReference>
<dbReference type="SUPFAM" id="SSF52047">
    <property type="entry name" value="RNI-like"/>
    <property type="match status" value="1"/>
</dbReference>
<dbReference type="PANTHER" id="PTHR13382:SF67">
    <property type="entry name" value="SCF E3 UBIQUITIN LIGASE COMPLEX F-BOX PROTEIN POF2"/>
    <property type="match status" value="1"/>
</dbReference>
<dbReference type="Pfam" id="PF12937">
    <property type="entry name" value="F-box-like"/>
    <property type="match status" value="1"/>
</dbReference>
<keyword evidence="1" id="KW-0433">Leucine-rich repeat</keyword>
<dbReference type="VEuPathDB" id="FungiDB:PABG_02111"/>
<feature type="domain" description="F-box/LRR-repeat protein 15-like leucin rich repeat" evidence="6">
    <location>
        <begin position="197"/>
        <end position="423"/>
    </location>
</feature>
<accession>A0A1D2JJN8</accession>
<dbReference type="InterPro" id="IPR057207">
    <property type="entry name" value="FBXL15_LRR"/>
</dbReference>
<evidence type="ECO:0000313" key="7">
    <source>
        <dbReference type="EMBL" id="ODH38881.1"/>
    </source>
</evidence>
<sequence>MLRSRAPLRVSGDEALSESSNSTSPERAADDDTDFFMHLANDSESSVGMGTFRDLNVKTNQNTVLPPISRLPPELLISIFAKLNSPTDMLSCMQVSRSWAVNCVGILWHRPSCNTWENLEKVVKVFKETNSYFHYYDLVKRLNLSALSNKISDGSVVPFASCKRIERLTLTNCSMLTDNGVSDLVEGNKHLQALDVSELKSLTDHTLLIVAKNCPRLQGLNITGCAKVTDESLIAIAKSCRQIKRLKLNGVTQVTDRSIQAFAANCPSMLEIDLHGCRQVTSSSVTALLSTLRNLRELRLAQCVEIENSAFLNIPDGLIFDSLRILDLTACENLRDDAIHKIINSAPRLRNLVLAKCRFITDRSLFSICKLGKNIHYVHLGHCSNITDAAVIQLVKSCNRIRYIDLACCNRLTDTSIQQLATLPKLRRIGLVKCQSITDRSILALAKSRVSQHPSGTSCLERVHLSYCIHLTMEGIHSLLNNCPRLTHLSLTGVQAFLREDLTAFCREAPVEFTQQQRDVFCVFSGEGVSRLRDFLNRAAVTYRQETVEGTMYDDADELDEEEGQVTGLMHATVINDEEDNEMADGVTATPPLD</sequence>
<dbReference type="EMBL" id="LZYO01000061">
    <property type="protein sequence ID" value="ODH38881.1"/>
    <property type="molecule type" value="Genomic_DNA"/>
</dbReference>
<evidence type="ECO:0000256" key="1">
    <source>
        <dbReference type="ARBA" id="ARBA00022614"/>
    </source>
</evidence>
<organism evidence="7 8">
    <name type="scientific">Paracoccidioides brasiliensis</name>
    <dbReference type="NCBI Taxonomy" id="121759"/>
    <lineage>
        <taxon>Eukaryota</taxon>
        <taxon>Fungi</taxon>
        <taxon>Dikarya</taxon>
        <taxon>Ascomycota</taxon>
        <taxon>Pezizomycotina</taxon>
        <taxon>Eurotiomycetes</taxon>
        <taxon>Eurotiomycetidae</taxon>
        <taxon>Onygenales</taxon>
        <taxon>Ajellomycetaceae</taxon>
        <taxon>Paracoccidioides</taxon>
    </lineage>
</organism>
<dbReference type="InterPro" id="IPR032675">
    <property type="entry name" value="LRR_dom_sf"/>
</dbReference>
<dbReference type="SUPFAM" id="SSF81383">
    <property type="entry name" value="F-box domain"/>
    <property type="match status" value="1"/>
</dbReference>
<evidence type="ECO:0000256" key="4">
    <source>
        <dbReference type="SAM" id="MobiDB-lite"/>
    </source>
</evidence>
<evidence type="ECO:0000313" key="8">
    <source>
        <dbReference type="Proteomes" id="UP000242814"/>
    </source>
</evidence>
<evidence type="ECO:0000259" key="6">
    <source>
        <dbReference type="Pfam" id="PF25372"/>
    </source>
</evidence>
<name>A0A1D2JJN8_PARBR</name>
<dbReference type="InterPro" id="IPR036047">
    <property type="entry name" value="F-box-like_dom_sf"/>
</dbReference>
<dbReference type="SMART" id="SM00367">
    <property type="entry name" value="LRR_CC"/>
    <property type="match status" value="12"/>
</dbReference>
<dbReference type="InterPro" id="IPR050648">
    <property type="entry name" value="F-box_LRR-repeat"/>
</dbReference>
<feature type="domain" description="F-box" evidence="5">
    <location>
        <begin position="68"/>
        <end position="113"/>
    </location>
</feature>
<dbReference type="AlphaFoldDB" id="A0A1D2JJN8"/>
<gene>
    <name evidence="7" type="ORF">ACO22_02115</name>
</gene>
<dbReference type="GO" id="GO:0019005">
    <property type="term" value="C:SCF ubiquitin ligase complex"/>
    <property type="evidence" value="ECO:0007669"/>
    <property type="project" value="UniProtKB-ARBA"/>
</dbReference>
<dbReference type="Proteomes" id="UP000242814">
    <property type="component" value="Unassembled WGS sequence"/>
</dbReference>
<feature type="region of interest" description="Disordered" evidence="4">
    <location>
        <begin position="1"/>
        <end position="29"/>
    </location>
</feature>
<keyword evidence="2" id="KW-0677">Repeat</keyword>
<evidence type="ECO:0000256" key="3">
    <source>
        <dbReference type="ARBA" id="ARBA00022786"/>
    </source>
</evidence>
<protein>
    <submittedName>
        <fullName evidence="7">Uncharacterized protein</fullName>
    </submittedName>
</protein>
<evidence type="ECO:0000256" key="2">
    <source>
        <dbReference type="ARBA" id="ARBA00022737"/>
    </source>
</evidence>
<comment type="caution">
    <text evidence="7">The sequence shown here is derived from an EMBL/GenBank/DDBJ whole genome shotgun (WGS) entry which is preliminary data.</text>
</comment>
<dbReference type="GO" id="GO:0005737">
    <property type="term" value="C:cytoplasm"/>
    <property type="evidence" value="ECO:0007669"/>
    <property type="project" value="TreeGrafter"/>
</dbReference>
<keyword evidence="3" id="KW-0833">Ubl conjugation pathway</keyword>
<dbReference type="Pfam" id="PF25372">
    <property type="entry name" value="DUF7885"/>
    <property type="match status" value="1"/>
</dbReference>
<dbReference type="Gene3D" id="3.80.10.10">
    <property type="entry name" value="Ribonuclease Inhibitor"/>
    <property type="match status" value="3"/>
</dbReference>
<dbReference type="InterPro" id="IPR006553">
    <property type="entry name" value="Leu-rich_rpt_Cys-con_subtyp"/>
</dbReference>
<proteinExistence type="predicted"/>
<dbReference type="PANTHER" id="PTHR13382">
    <property type="entry name" value="MITOCHONDRIAL ATP SYNTHASE COUPLING FACTOR B"/>
    <property type="match status" value="1"/>
</dbReference>
<evidence type="ECO:0000259" key="5">
    <source>
        <dbReference type="Pfam" id="PF12937"/>
    </source>
</evidence>
<dbReference type="FunFam" id="3.80.10.10:FF:000251">
    <property type="entry name" value="Ubiquitin ligase complex F-box protein GRR1"/>
    <property type="match status" value="1"/>
</dbReference>
<dbReference type="VEuPathDB" id="FungiDB:PADG_00512"/>